<dbReference type="PANTHER" id="PTHR48207:SF3">
    <property type="entry name" value="SUCCINATE--HYDROXYMETHYLGLUTARATE COA-TRANSFERASE"/>
    <property type="match status" value="1"/>
</dbReference>
<protein>
    <recommendedName>
        <fullName evidence="3">CoA transferase</fullName>
    </recommendedName>
</protein>
<dbReference type="InterPro" id="IPR044855">
    <property type="entry name" value="CoA-Trfase_III_dom3_sf"/>
</dbReference>
<keyword evidence="1" id="KW-0808">Transferase</keyword>
<dbReference type="AlphaFoldDB" id="A0A381Z1X3"/>
<dbReference type="EMBL" id="UINC01019570">
    <property type="protein sequence ID" value="SVA82941.1"/>
    <property type="molecule type" value="Genomic_DNA"/>
</dbReference>
<evidence type="ECO:0008006" key="3">
    <source>
        <dbReference type="Google" id="ProtNLM"/>
    </source>
</evidence>
<dbReference type="InterPro" id="IPR050483">
    <property type="entry name" value="CoA-transferase_III_domain"/>
</dbReference>
<gene>
    <name evidence="2" type="ORF">METZ01_LOCUS135795</name>
</gene>
<accession>A0A381Z1X3</accession>
<dbReference type="SUPFAM" id="SSF89796">
    <property type="entry name" value="CoA-transferase family III (CaiB/BaiF)"/>
    <property type="match status" value="2"/>
</dbReference>
<dbReference type="InterPro" id="IPR003673">
    <property type="entry name" value="CoA-Trfase_fam_III"/>
</dbReference>
<dbReference type="Pfam" id="PF02515">
    <property type="entry name" value="CoA_transf_3"/>
    <property type="match status" value="2"/>
</dbReference>
<reference evidence="2" key="1">
    <citation type="submission" date="2018-05" db="EMBL/GenBank/DDBJ databases">
        <authorList>
            <person name="Lanie J.A."/>
            <person name="Ng W.-L."/>
            <person name="Kazmierczak K.M."/>
            <person name="Andrzejewski T.M."/>
            <person name="Davidsen T.M."/>
            <person name="Wayne K.J."/>
            <person name="Tettelin H."/>
            <person name="Glass J.I."/>
            <person name="Rusch D."/>
            <person name="Podicherti R."/>
            <person name="Tsui H.-C.T."/>
            <person name="Winkler M.E."/>
        </authorList>
    </citation>
    <scope>NUCLEOTIDE SEQUENCE</scope>
</reference>
<evidence type="ECO:0000256" key="1">
    <source>
        <dbReference type="ARBA" id="ARBA00022679"/>
    </source>
</evidence>
<feature type="non-terminal residue" evidence="2">
    <location>
        <position position="1"/>
    </location>
</feature>
<dbReference type="InterPro" id="IPR023606">
    <property type="entry name" value="CoA-Trfase_III_dom_1_sf"/>
</dbReference>
<proteinExistence type="predicted"/>
<dbReference type="PANTHER" id="PTHR48207">
    <property type="entry name" value="SUCCINATE--HYDROXYMETHYLGLUTARATE COA-TRANSFERASE"/>
    <property type="match status" value="1"/>
</dbReference>
<name>A0A381Z1X3_9ZZZZ</name>
<dbReference type="GO" id="GO:0008410">
    <property type="term" value="F:CoA-transferase activity"/>
    <property type="evidence" value="ECO:0007669"/>
    <property type="project" value="TreeGrafter"/>
</dbReference>
<organism evidence="2">
    <name type="scientific">marine metagenome</name>
    <dbReference type="NCBI Taxonomy" id="408172"/>
    <lineage>
        <taxon>unclassified sequences</taxon>
        <taxon>metagenomes</taxon>
        <taxon>ecological metagenomes</taxon>
    </lineage>
</organism>
<dbReference type="Gene3D" id="3.40.50.10540">
    <property type="entry name" value="Crotonobetainyl-coa:carnitine coa-transferase, domain 1"/>
    <property type="match status" value="2"/>
</dbReference>
<dbReference type="Gene3D" id="3.30.1540.10">
    <property type="entry name" value="formyl-coa transferase, domain 3"/>
    <property type="match status" value="2"/>
</dbReference>
<evidence type="ECO:0000313" key="2">
    <source>
        <dbReference type="EMBL" id="SVA82941.1"/>
    </source>
</evidence>
<sequence>ASITPFGQIGPYRDFVGSEIVMQAMGGLMYCQGDDDKPPCAAPCEQASQLASYHAAFGILAAINHRNHSGRGQHLDVSTYEVVAQVLFNVTRYSYHGDIARRTGAVSAIAPNGYYRCKDGYVSLAVLEDSHWQELVRWMDLEALSDPAWNDMNFRRTQPDVIDQFVREFISSFSVSEFLEQGHSRHLAVSRVNDIGDLVESPQMISRQYFTEISDPQIGQHLYPGAPYRFSRTPVKIERPSPQLGEHQDAILNRNLNETGKLAKSFSFPRPNSLGPLDGLRILDLSRVWSGPFTTRYLGDLGAEVIKVESEKYLDTGRKVTNSTPQFLEINRSKKGVTLDFQKPEGLDLIKDLIGISDIVVENFAAGVLERRGLGYAVLQDIKPDLVMISMPGYGNAGPYKDHVGYGQNLMSYGGLSKIWGFPDSPIEARSNVHFPDFVSAVASSTAVLAALEYRTLYGVGQHIEVAQIEAVSSSMGVALMDFLINGKSWEANGNQSMWAAPSGSYPCQGEDQWCAIACSDDKEWFSLRKAMGDPKWAFEQIFDSMEGRVEHSDNLNDLLSKWTIKHEPYKLMTLLQKFEVPAGVVQSGKQLFNDDHLREKGFIVTVEHSEWGNVEHPGIAVNFSDSPGRISSGTPRLGEHNQEIFSGLLGMNQDHVHHLTETKVIA</sequence>